<evidence type="ECO:0000259" key="9">
    <source>
        <dbReference type="Pfam" id="PF04547"/>
    </source>
</evidence>
<dbReference type="KEGG" id="aten:116303823"/>
<dbReference type="OrthoDB" id="296386at2759"/>
<dbReference type="GO" id="GO:0005886">
    <property type="term" value="C:plasma membrane"/>
    <property type="evidence" value="ECO:0007669"/>
    <property type="project" value="UniProtKB-SubCell"/>
</dbReference>
<evidence type="ECO:0000256" key="5">
    <source>
        <dbReference type="ARBA" id="ARBA00022989"/>
    </source>
</evidence>
<keyword evidence="11" id="KW-1185">Reference proteome</keyword>
<dbReference type="Proteomes" id="UP000515163">
    <property type="component" value="Unplaced"/>
</dbReference>
<dbReference type="RefSeq" id="XP_031569287.1">
    <property type="nucleotide sequence ID" value="XM_031713427.1"/>
</dbReference>
<evidence type="ECO:0000256" key="7">
    <source>
        <dbReference type="ARBA" id="ARBA00023180"/>
    </source>
</evidence>
<feature type="domain" description="Anoctamin transmembrane" evidence="9">
    <location>
        <begin position="179"/>
        <end position="640"/>
    </location>
</feature>
<evidence type="ECO:0000313" key="12">
    <source>
        <dbReference type="RefSeq" id="XP_031569287.1"/>
    </source>
</evidence>
<keyword evidence="3" id="KW-1003">Cell membrane</keyword>
<feature type="transmembrane region" description="Helical" evidence="8">
    <location>
        <begin position="603"/>
        <end position="626"/>
    </location>
</feature>
<evidence type="ECO:0000259" key="10">
    <source>
        <dbReference type="Pfam" id="PF16178"/>
    </source>
</evidence>
<feature type="transmembrane region" description="Helical" evidence="8">
    <location>
        <begin position="547"/>
        <end position="566"/>
    </location>
</feature>
<dbReference type="PANTHER" id="PTHR12308:SF84">
    <property type="entry name" value="ANOCTAMIN"/>
    <property type="match status" value="1"/>
</dbReference>
<feature type="transmembrane region" description="Helical" evidence="8">
    <location>
        <begin position="402"/>
        <end position="421"/>
    </location>
</feature>
<protein>
    <recommendedName>
        <fullName evidence="8">Anoctamin</fullName>
    </recommendedName>
</protein>
<keyword evidence="6 8" id="KW-0472">Membrane</keyword>
<evidence type="ECO:0000313" key="11">
    <source>
        <dbReference type="Proteomes" id="UP000515163"/>
    </source>
</evidence>
<sequence length="666" mass="77709">MESANSEKPWDYLLVFSEKCKSEEIKGYIIDCIKRAKLEVRREEFEDQTLLSIAAPFEVLAAKAEEQSFEKERADKSGAWEFSLDQLDRFAGCEDKSTFFTPSERAFLVRSCLDSLEYEKSKLLSLGVCQGSADNFLTWLLHSKPQTLEAAFPLHNQEFQQKLWKRMKANIITCPLQEIRDYFGEDVAFYFGWMTCFTGSLLPVAMMGVMLYFLNPKGVTVDDNPLLPFYEVLMAFWAISFLAIWKRKETELSYKWNTINIDHHEEIRPEFQGMLIKSPVTGKPMKYFPRWKRWLRYGLSFLLTLPVLSIAVGAMLCSLNLNGYIKDKESPVYFTLLARFAEPGQLFSADNKYYGWLIPTIGHSLVINLLNTLYRTVAHFCTDLENHRTERAWNNSLITKRVMFEVFDCFIPLFYIAFYQLNVVALRRELVGLFWGDEIRRLVTESLIPYIKEKSVMWKRRRAYAKSKKDDTKDVDLPSQAQQDVVLEEYDQFDDFLEMVVQFGYVTLFASAFPLAAAISIVFLFIEARSDLYKLLYIYQKPPVKRVSSIGVWYNVLYMMMILSMLTNSLIVGFSSEQLASWCPWMYETIEGDQFIKPGYGRYVVAIVFSCEHFLIICAVLAKVLVSDRPKWVRIAIERRNYQLEEERKTLEKLQKLQLGQDILKF</sequence>
<feature type="transmembrane region" description="Helical" evidence="8">
    <location>
        <begin position="503"/>
        <end position="526"/>
    </location>
</feature>
<dbReference type="Pfam" id="PF04547">
    <property type="entry name" value="Anoctamin"/>
    <property type="match status" value="1"/>
</dbReference>
<evidence type="ECO:0000256" key="8">
    <source>
        <dbReference type="RuleBase" id="RU280814"/>
    </source>
</evidence>
<dbReference type="GO" id="GO:0005254">
    <property type="term" value="F:chloride channel activity"/>
    <property type="evidence" value="ECO:0007669"/>
    <property type="project" value="TreeGrafter"/>
</dbReference>
<dbReference type="GeneID" id="116303823"/>
<reference evidence="12" key="1">
    <citation type="submission" date="2025-08" db="UniProtKB">
        <authorList>
            <consortium name="RefSeq"/>
        </authorList>
    </citation>
    <scope>IDENTIFICATION</scope>
    <source>
        <tissue evidence="12">Tentacle</tissue>
    </source>
</reference>
<name>A0A6P8IQV2_ACTTE</name>
<evidence type="ECO:0000256" key="2">
    <source>
        <dbReference type="ARBA" id="ARBA00009671"/>
    </source>
</evidence>
<keyword evidence="7" id="KW-0325">Glycoprotein</keyword>
<evidence type="ECO:0000256" key="4">
    <source>
        <dbReference type="ARBA" id="ARBA00022692"/>
    </source>
</evidence>
<organism evidence="11 12">
    <name type="scientific">Actinia tenebrosa</name>
    <name type="common">Australian red waratah sea anemone</name>
    <dbReference type="NCBI Taxonomy" id="6105"/>
    <lineage>
        <taxon>Eukaryota</taxon>
        <taxon>Metazoa</taxon>
        <taxon>Cnidaria</taxon>
        <taxon>Anthozoa</taxon>
        <taxon>Hexacorallia</taxon>
        <taxon>Actiniaria</taxon>
        <taxon>Actiniidae</taxon>
        <taxon>Actinia</taxon>
    </lineage>
</organism>
<evidence type="ECO:0000256" key="3">
    <source>
        <dbReference type="ARBA" id="ARBA00022475"/>
    </source>
</evidence>
<dbReference type="PANTHER" id="PTHR12308">
    <property type="entry name" value="ANOCTAMIN"/>
    <property type="match status" value="1"/>
</dbReference>
<dbReference type="InterPro" id="IPR049452">
    <property type="entry name" value="Anoctamin_TM"/>
</dbReference>
<comment type="similarity">
    <text evidence="2 8">Belongs to the anoctamin family.</text>
</comment>
<feature type="transmembrane region" description="Helical" evidence="8">
    <location>
        <begin position="226"/>
        <end position="245"/>
    </location>
</feature>
<evidence type="ECO:0000256" key="6">
    <source>
        <dbReference type="ARBA" id="ARBA00023136"/>
    </source>
</evidence>
<keyword evidence="5 8" id="KW-1133">Transmembrane helix</keyword>
<accession>A0A6P8IQV2</accession>
<dbReference type="GO" id="GO:0046983">
    <property type="term" value="F:protein dimerization activity"/>
    <property type="evidence" value="ECO:0007669"/>
    <property type="project" value="InterPro"/>
</dbReference>
<feature type="domain" description="Anoctamin dimerisation" evidence="10">
    <location>
        <begin position="79"/>
        <end position="162"/>
    </location>
</feature>
<dbReference type="InParanoid" id="A0A6P8IQV2"/>
<feature type="transmembrane region" description="Helical" evidence="8">
    <location>
        <begin position="294"/>
        <end position="321"/>
    </location>
</feature>
<dbReference type="InterPro" id="IPR007632">
    <property type="entry name" value="Anoctamin"/>
</dbReference>
<gene>
    <name evidence="12" type="primary">LOC116303823</name>
</gene>
<feature type="transmembrane region" description="Helical" evidence="8">
    <location>
        <begin position="353"/>
        <end position="370"/>
    </location>
</feature>
<keyword evidence="4 8" id="KW-0812">Transmembrane</keyword>
<dbReference type="AlphaFoldDB" id="A0A6P8IQV2"/>
<proteinExistence type="inferred from homology"/>
<dbReference type="Pfam" id="PF16178">
    <property type="entry name" value="Anoct_dimer"/>
    <property type="match status" value="1"/>
</dbReference>
<feature type="transmembrane region" description="Helical" evidence="8">
    <location>
        <begin position="187"/>
        <end position="214"/>
    </location>
</feature>
<dbReference type="InterPro" id="IPR032394">
    <property type="entry name" value="Anoct_dimer"/>
</dbReference>
<evidence type="ECO:0000256" key="1">
    <source>
        <dbReference type="ARBA" id="ARBA00004651"/>
    </source>
</evidence>
<comment type="subcellular location">
    <subcellularLocation>
        <location evidence="1">Cell membrane</location>
        <topology evidence="1">Multi-pass membrane protein</topology>
    </subcellularLocation>
    <subcellularLocation>
        <location evidence="8">Membrane</location>
        <topology evidence="8">Multi-pass membrane protein</topology>
    </subcellularLocation>
</comment>